<evidence type="ECO:0000313" key="1">
    <source>
        <dbReference type="EMBL" id="KIO15075.1"/>
    </source>
</evidence>
<protein>
    <submittedName>
        <fullName evidence="1">Uncharacterized protein</fullName>
    </submittedName>
</protein>
<accession>A0A0C3PLB5</accession>
<reference evidence="2" key="2">
    <citation type="submission" date="2015-01" db="EMBL/GenBank/DDBJ databases">
        <title>Evolutionary Origins and Diversification of the Mycorrhizal Mutualists.</title>
        <authorList>
            <consortium name="DOE Joint Genome Institute"/>
            <consortium name="Mycorrhizal Genomics Consortium"/>
            <person name="Kohler A."/>
            <person name="Kuo A."/>
            <person name="Nagy L.G."/>
            <person name="Floudas D."/>
            <person name="Copeland A."/>
            <person name="Barry K.W."/>
            <person name="Cichocki N."/>
            <person name="Veneault-Fourrey C."/>
            <person name="LaButti K."/>
            <person name="Lindquist E.A."/>
            <person name="Lipzen A."/>
            <person name="Lundell T."/>
            <person name="Morin E."/>
            <person name="Murat C."/>
            <person name="Riley R."/>
            <person name="Ohm R."/>
            <person name="Sun H."/>
            <person name="Tunlid A."/>
            <person name="Henrissat B."/>
            <person name="Grigoriev I.V."/>
            <person name="Hibbett D.S."/>
            <person name="Martin F."/>
        </authorList>
    </citation>
    <scope>NUCLEOTIDE SEQUENCE [LARGE SCALE GENOMIC DNA]</scope>
    <source>
        <strain evidence="2">Marx 270</strain>
    </source>
</reference>
<dbReference type="HOGENOM" id="CLU_2513529_0_0_1"/>
<keyword evidence="2" id="KW-1185">Reference proteome</keyword>
<reference evidence="1 2" key="1">
    <citation type="submission" date="2014-04" db="EMBL/GenBank/DDBJ databases">
        <authorList>
            <consortium name="DOE Joint Genome Institute"/>
            <person name="Kuo A."/>
            <person name="Kohler A."/>
            <person name="Costa M.D."/>
            <person name="Nagy L.G."/>
            <person name="Floudas D."/>
            <person name="Copeland A."/>
            <person name="Barry K.W."/>
            <person name="Cichocki N."/>
            <person name="Veneault-Fourrey C."/>
            <person name="LaButti K."/>
            <person name="Lindquist E.A."/>
            <person name="Lipzen A."/>
            <person name="Lundell T."/>
            <person name="Morin E."/>
            <person name="Murat C."/>
            <person name="Sun H."/>
            <person name="Tunlid A."/>
            <person name="Henrissat B."/>
            <person name="Grigoriev I.V."/>
            <person name="Hibbett D.S."/>
            <person name="Martin F."/>
            <person name="Nordberg H.P."/>
            <person name="Cantor M.N."/>
            <person name="Hua S.X."/>
        </authorList>
    </citation>
    <scope>NUCLEOTIDE SEQUENCE [LARGE SCALE GENOMIC DNA]</scope>
    <source>
        <strain evidence="1 2">Marx 270</strain>
    </source>
</reference>
<dbReference type="EMBL" id="KN831944">
    <property type="protein sequence ID" value="KIO15075.1"/>
    <property type="molecule type" value="Genomic_DNA"/>
</dbReference>
<sequence length="85" mass="9270">MYYLVLPVSVPTSSARETIGGARPTRLSTIPAYQPLRSCLPCSRLTPTNKLSVSSPSAPQYRTRAEIATRRHRDMTVAGGFEGFA</sequence>
<organism evidence="1 2">
    <name type="scientific">Pisolithus tinctorius Marx 270</name>
    <dbReference type="NCBI Taxonomy" id="870435"/>
    <lineage>
        <taxon>Eukaryota</taxon>
        <taxon>Fungi</taxon>
        <taxon>Dikarya</taxon>
        <taxon>Basidiomycota</taxon>
        <taxon>Agaricomycotina</taxon>
        <taxon>Agaricomycetes</taxon>
        <taxon>Agaricomycetidae</taxon>
        <taxon>Boletales</taxon>
        <taxon>Sclerodermatineae</taxon>
        <taxon>Pisolithaceae</taxon>
        <taxon>Pisolithus</taxon>
    </lineage>
</organism>
<dbReference type="InParanoid" id="A0A0C3PLB5"/>
<evidence type="ECO:0000313" key="2">
    <source>
        <dbReference type="Proteomes" id="UP000054217"/>
    </source>
</evidence>
<proteinExistence type="predicted"/>
<name>A0A0C3PLB5_PISTI</name>
<dbReference type="AlphaFoldDB" id="A0A0C3PLB5"/>
<dbReference type="Proteomes" id="UP000054217">
    <property type="component" value="Unassembled WGS sequence"/>
</dbReference>
<gene>
    <name evidence="1" type="ORF">M404DRAFT_199577</name>
</gene>